<dbReference type="PROSITE" id="PS51186">
    <property type="entry name" value="GNAT"/>
    <property type="match status" value="1"/>
</dbReference>
<dbReference type="GO" id="GO:0016747">
    <property type="term" value="F:acyltransferase activity, transferring groups other than amino-acyl groups"/>
    <property type="evidence" value="ECO:0007669"/>
    <property type="project" value="InterPro"/>
</dbReference>
<evidence type="ECO:0000313" key="2">
    <source>
        <dbReference type="EMBL" id="SFP25637.1"/>
    </source>
</evidence>
<dbReference type="InParanoid" id="A0A1I5NV81"/>
<name>A0A1I5NV81_9ACTN</name>
<dbReference type="AlphaFoldDB" id="A0A1I5NV81"/>
<dbReference type="STRING" id="1993.SAMN04489713_112304"/>
<protein>
    <submittedName>
        <fullName evidence="2">Acetyltransferase (GNAT) family protein</fullName>
    </submittedName>
</protein>
<dbReference type="SUPFAM" id="SSF55729">
    <property type="entry name" value="Acyl-CoA N-acyltransferases (Nat)"/>
    <property type="match status" value="1"/>
</dbReference>
<proteinExistence type="predicted"/>
<keyword evidence="2" id="KW-0808">Transferase</keyword>
<dbReference type="CDD" id="cd04301">
    <property type="entry name" value="NAT_SF"/>
    <property type="match status" value="1"/>
</dbReference>
<dbReference type="InterPro" id="IPR016181">
    <property type="entry name" value="Acyl_CoA_acyltransferase"/>
</dbReference>
<dbReference type="eggNOG" id="COG0456">
    <property type="taxonomic scope" value="Bacteria"/>
</dbReference>
<keyword evidence="3" id="KW-1185">Reference proteome</keyword>
<dbReference type="Proteomes" id="UP000183413">
    <property type="component" value="Unassembled WGS sequence"/>
</dbReference>
<reference evidence="2 3" key="1">
    <citation type="submission" date="2016-10" db="EMBL/GenBank/DDBJ databases">
        <authorList>
            <person name="de Groot N.N."/>
        </authorList>
    </citation>
    <scope>NUCLEOTIDE SEQUENCE [LARGE SCALE GENOMIC DNA]</scope>
    <source>
        <strain evidence="2 3">DSM 43067</strain>
    </source>
</reference>
<feature type="domain" description="N-acetyltransferase" evidence="1">
    <location>
        <begin position="5"/>
        <end position="181"/>
    </location>
</feature>
<dbReference type="Gene3D" id="3.40.630.30">
    <property type="match status" value="1"/>
</dbReference>
<evidence type="ECO:0000259" key="1">
    <source>
        <dbReference type="PROSITE" id="PS51186"/>
    </source>
</evidence>
<sequence>MTADVDIRGGAAKLAEKYFSSICEIHDAVFSQPPFAWVPRMSDENADYLRRLMADPTFGLVLAEHGGGLVGYAFGHRLPIDHGWWTDFTEPLPEDLTAEWQGRTFALISLALLPRWRGRGLGERVVRHLLAGREEERAILSVQPTALATQGFYRHLGWRDVGRKGPLQGVVPPYWDIFVLPRLYSL</sequence>
<organism evidence="2 3">
    <name type="scientific">Actinomadura madurae</name>
    <dbReference type="NCBI Taxonomy" id="1993"/>
    <lineage>
        <taxon>Bacteria</taxon>
        <taxon>Bacillati</taxon>
        <taxon>Actinomycetota</taxon>
        <taxon>Actinomycetes</taxon>
        <taxon>Streptosporangiales</taxon>
        <taxon>Thermomonosporaceae</taxon>
        <taxon>Actinomadura</taxon>
    </lineage>
</organism>
<accession>A0A1I5NV81</accession>
<evidence type="ECO:0000313" key="3">
    <source>
        <dbReference type="Proteomes" id="UP000183413"/>
    </source>
</evidence>
<gene>
    <name evidence="2" type="ORF">SAMN04489713_112304</name>
</gene>
<dbReference type="Pfam" id="PF00583">
    <property type="entry name" value="Acetyltransf_1"/>
    <property type="match status" value="1"/>
</dbReference>
<dbReference type="InterPro" id="IPR000182">
    <property type="entry name" value="GNAT_dom"/>
</dbReference>
<dbReference type="RefSeq" id="WP_021593171.1">
    <property type="nucleotide sequence ID" value="NZ_FOVH01000012.1"/>
</dbReference>
<dbReference type="EMBL" id="FOVH01000012">
    <property type="protein sequence ID" value="SFP25637.1"/>
    <property type="molecule type" value="Genomic_DNA"/>
</dbReference>